<organism evidence="1 2">
    <name type="scientific">Mandrillus leucophaeus</name>
    <name type="common">Drill</name>
    <name type="synonym">Papio leucophaeus</name>
    <dbReference type="NCBI Taxonomy" id="9568"/>
    <lineage>
        <taxon>Eukaryota</taxon>
        <taxon>Metazoa</taxon>
        <taxon>Chordata</taxon>
        <taxon>Craniata</taxon>
        <taxon>Vertebrata</taxon>
        <taxon>Euteleostomi</taxon>
        <taxon>Mammalia</taxon>
        <taxon>Eutheria</taxon>
        <taxon>Euarchontoglires</taxon>
        <taxon>Primates</taxon>
        <taxon>Haplorrhini</taxon>
        <taxon>Catarrhini</taxon>
        <taxon>Cercopithecidae</taxon>
        <taxon>Cercopithecinae</taxon>
        <taxon>Mandrillus</taxon>
    </lineage>
</organism>
<proteinExistence type="predicted"/>
<dbReference type="Ensembl" id="ENSMLET00000001345.1">
    <property type="protein sequence ID" value="ENSMLEP00000000437.1"/>
    <property type="gene ID" value="ENSMLEG00000001224.1"/>
</dbReference>
<dbReference type="Proteomes" id="UP000233140">
    <property type="component" value="Unassembled WGS sequence"/>
</dbReference>
<name>A0A2K5XAU6_MANLE</name>
<accession>A0A2K5XAU6</accession>
<sequence>MLHVLSRVCKLLYLPRAPQEPPTPRLIASGFASETDISTMIQSCHLSAKDWEFSPVNFFRIRLCIDS</sequence>
<protein>
    <submittedName>
        <fullName evidence="1">Uncharacterized protein</fullName>
    </submittedName>
</protein>
<evidence type="ECO:0000313" key="1">
    <source>
        <dbReference type="Ensembl" id="ENSMLEP00000000437.1"/>
    </source>
</evidence>
<reference evidence="1" key="2">
    <citation type="submission" date="2025-09" db="UniProtKB">
        <authorList>
            <consortium name="Ensembl"/>
        </authorList>
    </citation>
    <scope>IDENTIFICATION</scope>
</reference>
<dbReference type="AlphaFoldDB" id="A0A2K5XAU6"/>
<dbReference type="GeneTree" id="ENSGT01050000246015"/>
<reference evidence="1" key="1">
    <citation type="submission" date="2025-08" db="UniProtKB">
        <authorList>
            <consortium name="Ensembl"/>
        </authorList>
    </citation>
    <scope>IDENTIFICATION</scope>
</reference>
<keyword evidence="2" id="KW-1185">Reference proteome</keyword>
<evidence type="ECO:0000313" key="2">
    <source>
        <dbReference type="Proteomes" id="UP000233140"/>
    </source>
</evidence>
<dbReference type="OMA" id="CIRLCIN"/>